<accession>A0A6J7WP07</accession>
<name>A0A6J7WP07_9CAUD</name>
<sequence length="100" mass="10530">MAVVKVTGVVGKVFGATSQGLSLKEEFVGQSGEKFSRSWSVWFAVAHGLVEGAEVTVFGQLSYKIEEYVNAQGQPGRKVAIAINNAQVEAKSAPAVSAPF</sequence>
<gene>
    <name evidence="1" type="ORF">UFOVP219_19</name>
</gene>
<proteinExistence type="predicted"/>
<evidence type="ECO:0000313" key="1">
    <source>
        <dbReference type="EMBL" id="CAB5218452.1"/>
    </source>
</evidence>
<organism evidence="1">
    <name type="scientific">uncultured Caudovirales phage</name>
    <dbReference type="NCBI Taxonomy" id="2100421"/>
    <lineage>
        <taxon>Viruses</taxon>
        <taxon>Duplodnaviria</taxon>
        <taxon>Heunggongvirae</taxon>
        <taxon>Uroviricota</taxon>
        <taxon>Caudoviricetes</taxon>
        <taxon>Peduoviridae</taxon>
        <taxon>Maltschvirus</taxon>
        <taxon>Maltschvirus maltsch</taxon>
    </lineage>
</organism>
<protein>
    <submittedName>
        <fullName evidence="1">Uncharacterized protein</fullName>
    </submittedName>
</protein>
<dbReference type="EMBL" id="LR798260">
    <property type="protein sequence ID" value="CAB5218452.1"/>
    <property type="molecule type" value="Genomic_DNA"/>
</dbReference>
<reference evidence="1" key="1">
    <citation type="submission" date="2020-05" db="EMBL/GenBank/DDBJ databases">
        <authorList>
            <person name="Chiriac C."/>
            <person name="Salcher M."/>
            <person name="Ghai R."/>
            <person name="Kavagutti S V."/>
        </authorList>
    </citation>
    <scope>NUCLEOTIDE SEQUENCE</scope>
</reference>